<dbReference type="GO" id="GO:0061833">
    <property type="term" value="P:protein localization to tricellular tight junction"/>
    <property type="evidence" value="ECO:0007669"/>
    <property type="project" value="Ensembl"/>
</dbReference>
<feature type="compositionally biased region" description="Low complexity" evidence="13">
    <location>
        <begin position="359"/>
        <end position="388"/>
    </location>
</feature>
<dbReference type="GO" id="GO:0005739">
    <property type="term" value="C:mitochondrion"/>
    <property type="evidence" value="ECO:0007669"/>
    <property type="project" value="Ensembl"/>
</dbReference>
<dbReference type="InterPro" id="IPR050117">
    <property type="entry name" value="MAPK"/>
</dbReference>
<dbReference type="PROSITE" id="PS01351">
    <property type="entry name" value="MAPK"/>
    <property type="match status" value="1"/>
</dbReference>
<proteinExistence type="inferred from homology"/>
<dbReference type="GO" id="GO:0042752">
    <property type="term" value="P:regulation of circadian rhythm"/>
    <property type="evidence" value="ECO:0007669"/>
    <property type="project" value="Ensembl"/>
</dbReference>
<dbReference type="FunFam" id="1.10.510.10:FF:000009">
    <property type="entry name" value="Mitogen-activated protein kinase"/>
    <property type="match status" value="1"/>
</dbReference>
<keyword evidence="16" id="KW-1185">Reference proteome</keyword>
<dbReference type="GO" id="GO:0005886">
    <property type="term" value="C:plasma membrane"/>
    <property type="evidence" value="ECO:0007669"/>
    <property type="project" value="Ensembl"/>
</dbReference>
<dbReference type="GO" id="GO:0050804">
    <property type="term" value="P:modulation of chemical synaptic transmission"/>
    <property type="evidence" value="ECO:0007669"/>
    <property type="project" value="Ensembl"/>
</dbReference>
<dbReference type="GO" id="GO:1900017">
    <property type="term" value="P:positive regulation of cytokine production involved in inflammatory response"/>
    <property type="evidence" value="ECO:0007669"/>
    <property type="project" value="Ensembl"/>
</dbReference>
<gene>
    <name evidence="15" type="primary">MAPK9</name>
</gene>
<evidence type="ECO:0000256" key="1">
    <source>
        <dbReference type="ARBA" id="ARBA00001946"/>
    </source>
</evidence>
<keyword evidence="6 12" id="KW-0547">Nucleotide-binding</keyword>
<evidence type="ECO:0000259" key="14">
    <source>
        <dbReference type="PROSITE" id="PS50011"/>
    </source>
</evidence>
<dbReference type="EC" id="2.7.11.24" evidence="12"/>
<evidence type="ECO:0000256" key="11">
    <source>
        <dbReference type="ARBA" id="ARBA00048312"/>
    </source>
</evidence>
<comment type="cofactor">
    <cofactor evidence="1 12">
        <name>Mg(2+)</name>
        <dbReference type="ChEBI" id="CHEBI:18420"/>
    </cofactor>
</comment>
<dbReference type="GO" id="GO:0005524">
    <property type="term" value="F:ATP binding"/>
    <property type="evidence" value="ECO:0007669"/>
    <property type="project" value="UniProtKB-UniRule"/>
</dbReference>
<evidence type="ECO:0000256" key="7">
    <source>
        <dbReference type="ARBA" id="ARBA00022777"/>
    </source>
</evidence>
<dbReference type="PROSITE" id="PS50011">
    <property type="entry name" value="PROTEIN_KINASE_DOM"/>
    <property type="match status" value="1"/>
</dbReference>
<feature type="domain" description="Protein kinase" evidence="14">
    <location>
        <begin position="1"/>
        <end position="292"/>
    </location>
</feature>
<evidence type="ECO:0000256" key="4">
    <source>
        <dbReference type="ARBA" id="ARBA00022553"/>
    </source>
</evidence>
<reference evidence="15" key="1">
    <citation type="submission" date="2025-08" db="UniProtKB">
        <authorList>
            <consortium name="Ensembl"/>
        </authorList>
    </citation>
    <scope>IDENTIFICATION</scope>
</reference>
<protein>
    <recommendedName>
        <fullName evidence="12">Stress-activated protein kinase JNK</fullName>
        <ecNumber evidence="12">2.7.11.24</ecNumber>
    </recommendedName>
</protein>
<name>A0A2K5XWA4_MANLE</name>
<dbReference type="GO" id="GO:0004705">
    <property type="term" value="F:JUN kinase activity"/>
    <property type="evidence" value="ECO:0007669"/>
    <property type="project" value="Ensembl"/>
</dbReference>
<dbReference type="GO" id="GO:0032436">
    <property type="term" value="P:positive regulation of proteasomal ubiquitin-dependent protein catabolic process"/>
    <property type="evidence" value="ECO:0007669"/>
    <property type="project" value="Ensembl"/>
</dbReference>
<dbReference type="InterPro" id="IPR008271">
    <property type="entry name" value="Ser/Thr_kinase_AS"/>
</dbReference>
<dbReference type="GO" id="GO:0098685">
    <property type="term" value="C:Schaffer collateral - CA1 synapse"/>
    <property type="evidence" value="ECO:0007669"/>
    <property type="project" value="Ensembl"/>
</dbReference>
<keyword evidence="8 12" id="KW-0067">ATP-binding</keyword>
<dbReference type="InterPro" id="IPR003527">
    <property type="entry name" value="MAP_kinase_CS"/>
</dbReference>
<evidence type="ECO:0000256" key="9">
    <source>
        <dbReference type="ARBA" id="ARBA00023108"/>
    </source>
</evidence>
<evidence type="ECO:0000313" key="16">
    <source>
        <dbReference type="Proteomes" id="UP000233140"/>
    </source>
</evidence>
<evidence type="ECO:0000256" key="12">
    <source>
        <dbReference type="RuleBase" id="RU368052"/>
    </source>
</evidence>
<comment type="catalytic activity">
    <reaction evidence="11">
        <text>L-seryl-[protein] + ATP = O-phospho-L-seryl-[protein] + ADP + H(+)</text>
        <dbReference type="Rhea" id="RHEA:17989"/>
        <dbReference type="Rhea" id="RHEA-COMP:9863"/>
        <dbReference type="Rhea" id="RHEA-COMP:11604"/>
        <dbReference type="ChEBI" id="CHEBI:15378"/>
        <dbReference type="ChEBI" id="CHEBI:29999"/>
        <dbReference type="ChEBI" id="CHEBI:30616"/>
        <dbReference type="ChEBI" id="CHEBI:83421"/>
        <dbReference type="ChEBI" id="CHEBI:456216"/>
        <dbReference type="EC" id="2.7.11.24"/>
    </reaction>
</comment>
<dbReference type="GO" id="GO:0048511">
    <property type="term" value="P:rhythmic process"/>
    <property type="evidence" value="ECO:0007669"/>
    <property type="project" value="UniProtKB-KW"/>
</dbReference>
<evidence type="ECO:0000256" key="5">
    <source>
        <dbReference type="ARBA" id="ARBA00022679"/>
    </source>
</evidence>
<dbReference type="Ensembl" id="ENSMLET00000030930.1">
    <property type="protein sequence ID" value="ENSMLEP00000007594.1"/>
    <property type="gene ID" value="ENSMLEG00000027658.1"/>
</dbReference>
<dbReference type="GO" id="GO:0034614">
    <property type="term" value="P:cellular response to reactive oxygen species"/>
    <property type="evidence" value="ECO:0007669"/>
    <property type="project" value="Ensembl"/>
</dbReference>
<dbReference type="GeneTree" id="ENSGT00940000158327"/>
<evidence type="ECO:0000256" key="6">
    <source>
        <dbReference type="ARBA" id="ARBA00022741"/>
    </source>
</evidence>
<dbReference type="CDD" id="cd07850">
    <property type="entry name" value="STKc_JNK"/>
    <property type="match status" value="1"/>
</dbReference>
<organism evidence="15 16">
    <name type="scientific">Mandrillus leucophaeus</name>
    <name type="common">Drill</name>
    <name type="synonym">Papio leucophaeus</name>
    <dbReference type="NCBI Taxonomy" id="9568"/>
    <lineage>
        <taxon>Eukaryota</taxon>
        <taxon>Metazoa</taxon>
        <taxon>Chordata</taxon>
        <taxon>Craniata</taxon>
        <taxon>Vertebrata</taxon>
        <taxon>Euteleostomi</taxon>
        <taxon>Mammalia</taxon>
        <taxon>Eutheria</taxon>
        <taxon>Euarchontoglires</taxon>
        <taxon>Primates</taxon>
        <taxon>Haplorrhini</taxon>
        <taxon>Catarrhini</taxon>
        <taxon>Cercopithecidae</taxon>
        <taxon>Cercopithecinae</taxon>
        <taxon>Mandrillus</taxon>
    </lineage>
</organism>
<comment type="subcellular location">
    <subcellularLocation>
        <location evidence="12">Cytoplasm</location>
    </subcellularLocation>
</comment>
<evidence type="ECO:0000313" key="15">
    <source>
        <dbReference type="Ensembl" id="ENSMLEP00000007594.1"/>
    </source>
</evidence>
<dbReference type="GO" id="GO:0097190">
    <property type="term" value="P:apoptotic signaling pathway"/>
    <property type="evidence" value="ECO:0007669"/>
    <property type="project" value="Ensembl"/>
</dbReference>
<dbReference type="Gene3D" id="1.10.510.10">
    <property type="entry name" value="Transferase(Phosphotransferase) domain 1"/>
    <property type="match status" value="1"/>
</dbReference>
<dbReference type="GO" id="GO:0090594">
    <property type="term" value="P:inflammatory response to wounding"/>
    <property type="evidence" value="ECO:0007669"/>
    <property type="project" value="Ensembl"/>
</dbReference>
<feature type="region of interest" description="Disordered" evidence="13">
    <location>
        <begin position="338"/>
        <end position="395"/>
    </location>
</feature>
<keyword evidence="7 12" id="KW-0418">Kinase</keyword>
<keyword evidence="4 12" id="KW-0597">Phosphoprotein</keyword>
<keyword evidence="12" id="KW-0460">Magnesium</keyword>
<dbReference type="PROSITE" id="PS00108">
    <property type="entry name" value="PROTEIN_KINASE_ST"/>
    <property type="match status" value="1"/>
</dbReference>
<dbReference type="Gene3D" id="3.30.200.20">
    <property type="entry name" value="Phosphorylase Kinase, domain 1"/>
    <property type="match status" value="1"/>
</dbReference>
<dbReference type="PRINTS" id="PR01772">
    <property type="entry name" value="JNKMAPKINASE"/>
</dbReference>
<dbReference type="SMART" id="SM00220">
    <property type="entry name" value="S_TKc"/>
    <property type="match status" value="1"/>
</dbReference>
<dbReference type="GO" id="GO:0005829">
    <property type="term" value="C:cytosol"/>
    <property type="evidence" value="ECO:0007669"/>
    <property type="project" value="Ensembl"/>
</dbReference>
<sequence>GVPRGAGATSGEAYAHSVLGINVAVKKLSRPFQNQTHAKRAYRELVLLKCVNHKNIISLLNVFTPQKTLEEFQDVYLVMELMDANLCQVIHMELDHERMSYLLYQMLCGIKHLHSAGIIHRDLKPSNIVVKSDCTLKILDFGLARTACTNFMMTPYVVTRYYRAPEVILGMGYKENVDIWSVGCIMGELVKGCVIFQGTDHIDQWNKVIEQLGTPSAEFMKKLQPTVRNYVENRPKYPGIKFEELFPDWIFPSESERDKIKTSQARDLLSKMLVIDPDKRISVDEALRHPYITVWYDPAEAEAPPPQIYDAQLEEREHAIEEGKELIYKEVMDWEERSKNGVVKDQPSDAAVSSNATPSQSSSINDISSMSTEQTLASDTDSSLDASTGPLEGCR</sequence>
<dbReference type="Pfam" id="PF00069">
    <property type="entry name" value="Pkinase"/>
    <property type="match status" value="1"/>
</dbReference>
<keyword evidence="3 12" id="KW-0723">Serine/threonine-protein kinase</keyword>
<keyword evidence="5 12" id="KW-0808">Transferase</keyword>
<evidence type="ECO:0000256" key="10">
    <source>
        <dbReference type="ARBA" id="ARBA00047592"/>
    </source>
</evidence>
<keyword evidence="9" id="KW-0090">Biological rhythms</keyword>
<dbReference type="PANTHER" id="PTHR24055">
    <property type="entry name" value="MITOGEN-ACTIVATED PROTEIN KINASE"/>
    <property type="match status" value="1"/>
</dbReference>
<evidence type="ECO:0000256" key="3">
    <source>
        <dbReference type="ARBA" id="ARBA00022527"/>
    </source>
</evidence>
<dbReference type="GO" id="GO:2001235">
    <property type="term" value="P:positive regulation of apoptotic signaling pathway"/>
    <property type="evidence" value="ECO:0007669"/>
    <property type="project" value="Ensembl"/>
</dbReference>
<comment type="catalytic activity">
    <reaction evidence="10">
        <text>L-threonyl-[protein] + ATP = O-phospho-L-threonyl-[protein] + ADP + H(+)</text>
        <dbReference type="Rhea" id="RHEA:46608"/>
        <dbReference type="Rhea" id="RHEA-COMP:11060"/>
        <dbReference type="Rhea" id="RHEA-COMP:11605"/>
        <dbReference type="ChEBI" id="CHEBI:15378"/>
        <dbReference type="ChEBI" id="CHEBI:30013"/>
        <dbReference type="ChEBI" id="CHEBI:30616"/>
        <dbReference type="ChEBI" id="CHEBI:61977"/>
        <dbReference type="ChEBI" id="CHEBI:456216"/>
        <dbReference type="EC" id="2.7.11.24"/>
    </reaction>
</comment>
<dbReference type="GO" id="GO:0061157">
    <property type="term" value="P:mRNA destabilization"/>
    <property type="evidence" value="ECO:0007669"/>
    <property type="project" value="Ensembl"/>
</dbReference>
<dbReference type="STRING" id="9568.ENSMLEP00000007594"/>
<dbReference type="SUPFAM" id="SSF56112">
    <property type="entry name" value="Protein kinase-like (PK-like)"/>
    <property type="match status" value="1"/>
</dbReference>
<dbReference type="GO" id="GO:0106310">
    <property type="term" value="F:protein serine kinase activity"/>
    <property type="evidence" value="ECO:0007669"/>
    <property type="project" value="UniProtKB-UniRule"/>
</dbReference>
<dbReference type="GO" id="GO:0016607">
    <property type="term" value="C:nuclear speck"/>
    <property type="evidence" value="ECO:0007669"/>
    <property type="project" value="Ensembl"/>
</dbReference>
<comment type="similarity">
    <text evidence="2 12">Belongs to the protein kinase superfamily. CMGC Ser/Thr protein kinase family. MAP kinase subfamily.</text>
</comment>
<evidence type="ECO:0000256" key="13">
    <source>
        <dbReference type="SAM" id="MobiDB-lite"/>
    </source>
</evidence>
<dbReference type="InterPro" id="IPR008351">
    <property type="entry name" value="MAPK_JNK"/>
</dbReference>
<reference evidence="15" key="2">
    <citation type="submission" date="2025-09" db="UniProtKB">
        <authorList>
            <consortium name="Ensembl"/>
        </authorList>
    </citation>
    <scope>IDENTIFICATION</scope>
</reference>
<evidence type="ECO:0000256" key="8">
    <source>
        <dbReference type="ARBA" id="ARBA00022840"/>
    </source>
</evidence>
<dbReference type="GO" id="GO:0004712">
    <property type="term" value="F:protein serine/threonine/tyrosine kinase activity"/>
    <property type="evidence" value="ECO:0007669"/>
    <property type="project" value="Ensembl"/>
</dbReference>
<accession>A0A2K5XWA4</accession>
<dbReference type="Proteomes" id="UP000233140">
    <property type="component" value="Unassembled WGS sequence"/>
</dbReference>
<evidence type="ECO:0000256" key="2">
    <source>
        <dbReference type="ARBA" id="ARBA00008832"/>
    </source>
</evidence>
<dbReference type="InterPro" id="IPR000719">
    <property type="entry name" value="Prot_kinase_dom"/>
</dbReference>
<dbReference type="GO" id="GO:0046686">
    <property type="term" value="P:response to cadmium ion"/>
    <property type="evidence" value="ECO:0007669"/>
    <property type="project" value="Ensembl"/>
</dbReference>
<dbReference type="FunFam" id="3.30.200.20:FF:000028">
    <property type="entry name" value="Mitogen-activated protein kinase"/>
    <property type="match status" value="1"/>
</dbReference>
<comment type="function">
    <text evidence="12">Responds to activation by environmental stress and pro-inflammatory cytokines by phosphorylating a number of transcription factors, and thus regulates transcriptional activity.</text>
</comment>
<dbReference type="GO" id="GO:0010744">
    <property type="term" value="P:positive regulation of macrophage derived foam cell differentiation"/>
    <property type="evidence" value="ECO:0007669"/>
    <property type="project" value="Ensembl"/>
</dbReference>
<dbReference type="InterPro" id="IPR011009">
    <property type="entry name" value="Kinase-like_dom_sf"/>
</dbReference>
<dbReference type="AlphaFoldDB" id="A0A2K5XWA4"/>
<dbReference type="GO" id="GO:0031398">
    <property type="term" value="P:positive regulation of protein ubiquitination"/>
    <property type="evidence" value="ECO:0007669"/>
    <property type="project" value="Ensembl"/>
</dbReference>
<dbReference type="GO" id="GO:0071803">
    <property type="term" value="P:positive regulation of podosome assembly"/>
    <property type="evidence" value="ECO:0007669"/>
    <property type="project" value="Ensembl"/>
</dbReference>